<sequence length="430" mass="49348">MIVVRAAAVAFLLGLFLQSTDGSVFITVSSLPGRKVELNWALNDTVDTVSLHLNDPEGIEDSEALVNVTISDYPNGYYKTDIEFNPEPFPGGWSYEDDGNEETEDGEESSRSFCLYWIAAVSDGQIMEKNCLGIEPAWMSEYRAELRRLTLPKLFLPGTHNSGCDKMKLGRVRRGSKIDSFVLTQDQSIWNQLVYGIRFLDLRIGYYTQVKEKEDLRFWINHDLLGVQPLIPVLRDIKRFAESSPEEVIVLDFHRFPVGFKRKTAAAIHRDLVSLIGWELGDLILPRPKNASELTLEDIWKTKQRIVISYNNENSVRETPWLWDPVIQKWGNKQTPSDLEKFLNDSFKDIMPKNRLWAAMAELTPTPLDFLNDSSLRSMADSVNRLLSFWFEENEEWTSNANIVATDFFLGNNLVQRAIEENLRRAKELD</sequence>
<dbReference type="EMBL" id="JARGDH010000002">
    <property type="protein sequence ID" value="KAL0275471.1"/>
    <property type="molecule type" value="Genomic_DNA"/>
</dbReference>
<dbReference type="InterPro" id="IPR051057">
    <property type="entry name" value="PI-PLC_domain"/>
</dbReference>
<dbReference type="PROSITE" id="PS50007">
    <property type="entry name" value="PIPLC_X_DOMAIN"/>
    <property type="match status" value="1"/>
</dbReference>
<accession>A0AAW2I1W0</accession>
<protein>
    <submittedName>
        <fullName evidence="2">Uncharacterized protein</fullName>
    </submittedName>
</protein>
<feature type="chain" id="PRO_5044477042" evidence="1">
    <location>
        <begin position="23"/>
        <end position="430"/>
    </location>
</feature>
<dbReference type="SUPFAM" id="SSF51695">
    <property type="entry name" value="PLC-like phosphodiesterases"/>
    <property type="match status" value="1"/>
</dbReference>
<dbReference type="PANTHER" id="PTHR13593">
    <property type="match status" value="1"/>
</dbReference>
<keyword evidence="1" id="KW-0732">Signal</keyword>
<evidence type="ECO:0000256" key="1">
    <source>
        <dbReference type="SAM" id="SignalP"/>
    </source>
</evidence>
<dbReference type="AlphaFoldDB" id="A0AAW2I1W0"/>
<reference evidence="2" key="1">
    <citation type="journal article" date="2024" name="Gigascience">
        <title>Chromosome-level genome of the poultry shaft louse Menopon gallinae provides insight into the host-switching and adaptive evolution of parasitic lice.</title>
        <authorList>
            <person name="Xu Y."/>
            <person name="Ma L."/>
            <person name="Liu S."/>
            <person name="Liang Y."/>
            <person name="Liu Q."/>
            <person name="He Z."/>
            <person name="Tian L."/>
            <person name="Duan Y."/>
            <person name="Cai W."/>
            <person name="Li H."/>
            <person name="Song F."/>
        </authorList>
    </citation>
    <scope>NUCLEOTIDE SEQUENCE</scope>
    <source>
        <strain evidence="2">Cailab_2023a</strain>
    </source>
</reference>
<dbReference type="GO" id="GO:0008081">
    <property type="term" value="F:phosphoric diester hydrolase activity"/>
    <property type="evidence" value="ECO:0007669"/>
    <property type="project" value="InterPro"/>
</dbReference>
<evidence type="ECO:0000313" key="2">
    <source>
        <dbReference type="EMBL" id="KAL0275470.1"/>
    </source>
</evidence>
<comment type="caution">
    <text evidence="2">The sequence shown here is derived from an EMBL/GenBank/DDBJ whole genome shotgun (WGS) entry which is preliminary data.</text>
</comment>
<feature type="signal peptide" evidence="1">
    <location>
        <begin position="1"/>
        <end position="22"/>
    </location>
</feature>
<dbReference type="InterPro" id="IPR017946">
    <property type="entry name" value="PLC-like_Pdiesterase_TIM-brl"/>
</dbReference>
<organism evidence="2">
    <name type="scientific">Menopon gallinae</name>
    <name type="common">poultry shaft louse</name>
    <dbReference type="NCBI Taxonomy" id="328185"/>
    <lineage>
        <taxon>Eukaryota</taxon>
        <taxon>Metazoa</taxon>
        <taxon>Ecdysozoa</taxon>
        <taxon>Arthropoda</taxon>
        <taxon>Hexapoda</taxon>
        <taxon>Insecta</taxon>
        <taxon>Pterygota</taxon>
        <taxon>Neoptera</taxon>
        <taxon>Paraneoptera</taxon>
        <taxon>Psocodea</taxon>
        <taxon>Troctomorpha</taxon>
        <taxon>Phthiraptera</taxon>
        <taxon>Amblycera</taxon>
        <taxon>Menoponidae</taxon>
        <taxon>Menopon</taxon>
    </lineage>
</organism>
<gene>
    <name evidence="2" type="ORF">PYX00_003308</name>
</gene>
<dbReference type="Gene3D" id="3.20.20.190">
    <property type="entry name" value="Phosphatidylinositol (PI) phosphodiesterase"/>
    <property type="match status" value="1"/>
</dbReference>
<name>A0AAW2I1W0_9NEOP</name>
<dbReference type="EMBL" id="JARGDH010000002">
    <property type="protein sequence ID" value="KAL0275470.1"/>
    <property type="molecule type" value="Genomic_DNA"/>
</dbReference>
<dbReference type="GO" id="GO:0006629">
    <property type="term" value="P:lipid metabolic process"/>
    <property type="evidence" value="ECO:0007669"/>
    <property type="project" value="InterPro"/>
</dbReference>
<dbReference type="PANTHER" id="PTHR13593:SF103">
    <property type="entry name" value="RE10370P"/>
    <property type="match status" value="1"/>
</dbReference>
<proteinExistence type="predicted"/>